<keyword evidence="2" id="KW-1185">Reference proteome</keyword>
<evidence type="ECO:0000313" key="1">
    <source>
        <dbReference type="EMBL" id="KAJ3140800.1"/>
    </source>
</evidence>
<dbReference type="AlphaFoldDB" id="A0AAD5XKY7"/>
<evidence type="ECO:0000313" key="2">
    <source>
        <dbReference type="Proteomes" id="UP001211907"/>
    </source>
</evidence>
<accession>A0AAD5XKY7</accession>
<sequence>MTFTLKLNPAAKKYKGQHANASATVTVEDDTAENVIAKIWTIYALIQDDYLTKPVNSVGQFLK</sequence>
<proteinExistence type="predicted"/>
<dbReference type="EMBL" id="JADGJH010000047">
    <property type="protein sequence ID" value="KAJ3140800.1"/>
    <property type="molecule type" value="Genomic_DNA"/>
</dbReference>
<gene>
    <name evidence="1" type="ORF">HK100_009236</name>
</gene>
<protein>
    <submittedName>
        <fullName evidence="1">Uncharacterized protein</fullName>
    </submittedName>
</protein>
<dbReference type="Proteomes" id="UP001211907">
    <property type="component" value="Unassembled WGS sequence"/>
</dbReference>
<organism evidence="1 2">
    <name type="scientific">Physocladia obscura</name>
    <dbReference type="NCBI Taxonomy" id="109957"/>
    <lineage>
        <taxon>Eukaryota</taxon>
        <taxon>Fungi</taxon>
        <taxon>Fungi incertae sedis</taxon>
        <taxon>Chytridiomycota</taxon>
        <taxon>Chytridiomycota incertae sedis</taxon>
        <taxon>Chytridiomycetes</taxon>
        <taxon>Chytridiales</taxon>
        <taxon>Chytriomycetaceae</taxon>
        <taxon>Physocladia</taxon>
    </lineage>
</organism>
<reference evidence="1" key="1">
    <citation type="submission" date="2020-05" db="EMBL/GenBank/DDBJ databases">
        <title>Phylogenomic resolution of chytrid fungi.</title>
        <authorList>
            <person name="Stajich J.E."/>
            <person name="Amses K."/>
            <person name="Simmons R."/>
            <person name="Seto K."/>
            <person name="Myers J."/>
            <person name="Bonds A."/>
            <person name="Quandt C.A."/>
            <person name="Barry K."/>
            <person name="Liu P."/>
            <person name="Grigoriev I."/>
            <person name="Longcore J.E."/>
            <person name="James T.Y."/>
        </authorList>
    </citation>
    <scope>NUCLEOTIDE SEQUENCE</scope>
    <source>
        <strain evidence="1">JEL0513</strain>
    </source>
</reference>
<name>A0AAD5XKY7_9FUNG</name>
<comment type="caution">
    <text evidence="1">The sequence shown here is derived from an EMBL/GenBank/DDBJ whole genome shotgun (WGS) entry which is preliminary data.</text>
</comment>